<comment type="subcellular location">
    <subcellularLocation>
        <location evidence="2">Cell membrane</location>
    </subcellularLocation>
</comment>
<dbReference type="EC" id="2.7.13.3" evidence="3"/>
<keyword evidence="5 9" id="KW-0808">Transferase</keyword>
<dbReference type="SMART" id="SM00388">
    <property type="entry name" value="HisKA"/>
    <property type="match status" value="1"/>
</dbReference>
<reference evidence="9 10" key="1">
    <citation type="submission" date="2018-03" db="EMBL/GenBank/DDBJ databases">
        <title>Genomic Encyclopedia of Archaeal and Bacterial Type Strains, Phase II (KMG-II): from individual species to whole genera.</title>
        <authorList>
            <person name="Goeker M."/>
        </authorList>
    </citation>
    <scope>NUCLEOTIDE SEQUENCE [LARGE SCALE GENOMIC DNA]</scope>
    <source>
        <strain evidence="9 10">DSM 45211</strain>
    </source>
</reference>
<dbReference type="CDD" id="cd00075">
    <property type="entry name" value="HATPase"/>
    <property type="match status" value="1"/>
</dbReference>
<dbReference type="OrthoDB" id="9786919at2"/>
<keyword evidence="4" id="KW-0597">Phosphoprotein</keyword>
<dbReference type="PANTHER" id="PTHR43547">
    <property type="entry name" value="TWO-COMPONENT HISTIDINE KINASE"/>
    <property type="match status" value="1"/>
</dbReference>
<evidence type="ECO:0000256" key="6">
    <source>
        <dbReference type="ARBA" id="ARBA00023012"/>
    </source>
</evidence>
<dbReference type="PRINTS" id="PR00344">
    <property type="entry name" value="BCTRLSENSOR"/>
</dbReference>
<feature type="transmembrane region" description="Helical" evidence="7">
    <location>
        <begin position="149"/>
        <end position="168"/>
    </location>
</feature>
<dbReference type="GO" id="GO:0000155">
    <property type="term" value="F:phosphorelay sensor kinase activity"/>
    <property type="evidence" value="ECO:0007669"/>
    <property type="project" value="InterPro"/>
</dbReference>
<feature type="transmembrane region" description="Helical" evidence="7">
    <location>
        <begin position="27"/>
        <end position="49"/>
    </location>
</feature>
<evidence type="ECO:0000256" key="4">
    <source>
        <dbReference type="ARBA" id="ARBA00022553"/>
    </source>
</evidence>
<dbReference type="Proteomes" id="UP000243528">
    <property type="component" value="Unassembled WGS sequence"/>
</dbReference>
<name>A0A2P8E949_9ACTN</name>
<gene>
    <name evidence="9" type="ORF">CLV30_103156</name>
</gene>
<keyword evidence="7" id="KW-0812">Transmembrane</keyword>
<dbReference type="CDD" id="cd00082">
    <property type="entry name" value="HisKA"/>
    <property type="match status" value="1"/>
</dbReference>
<protein>
    <recommendedName>
        <fullName evidence="3">histidine kinase</fullName>
        <ecNumber evidence="3">2.7.13.3</ecNumber>
    </recommendedName>
</protein>
<evidence type="ECO:0000313" key="9">
    <source>
        <dbReference type="EMBL" id="PSL06002.1"/>
    </source>
</evidence>
<dbReference type="SUPFAM" id="SSF55874">
    <property type="entry name" value="ATPase domain of HSP90 chaperone/DNA topoisomerase II/histidine kinase"/>
    <property type="match status" value="1"/>
</dbReference>
<dbReference type="InterPro" id="IPR005467">
    <property type="entry name" value="His_kinase_dom"/>
</dbReference>
<dbReference type="InterPro" id="IPR004358">
    <property type="entry name" value="Sig_transdc_His_kin-like_C"/>
</dbReference>
<keyword evidence="7" id="KW-0472">Membrane</keyword>
<evidence type="ECO:0000256" key="5">
    <source>
        <dbReference type="ARBA" id="ARBA00022777"/>
    </source>
</evidence>
<sequence length="408" mass="42859">MTARPGERPADPSVADRALLRRASAVVAIQTGVAAAVVVAAVIALVYTLSLQERREATEHKLRDKVATELSATGSDTRPGVIIDGRPDGCTDDAASAELAPAELPQGVSDVELCGAPFLAYAVDSDGRRAVAAINIAGQKEETTRLARLSVLVGLVGVIAAAGLGWVVSRRAVRPLGDALASQRRFVADASHELRTPVAILHTRAQLLQRQESTGPGQRHEIDQLVDDARVLADVVNDMLLSAEMQHRRDHHQPVDLARVATEVTRSFAANADDAGVDLVVDADPASSYEVAGVPSALRRAVAALVDNAMDHVTAGCTVSLRLTAADGRVRVSVVDDGEGLDSELASELTRRFRRGSNGSTERHRLGLGLALVDEVVRAHDGVLTVDGRLGEGATVTLTFPARPGSGT</sequence>
<evidence type="ECO:0000313" key="10">
    <source>
        <dbReference type="Proteomes" id="UP000243528"/>
    </source>
</evidence>
<keyword evidence="6" id="KW-0902">Two-component regulatory system</keyword>
<feature type="domain" description="Histidine kinase" evidence="8">
    <location>
        <begin position="189"/>
        <end position="404"/>
    </location>
</feature>
<dbReference type="SMART" id="SM00387">
    <property type="entry name" value="HATPase_c"/>
    <property type="match status" value="1"/>
</dbReference>
<dbReference type="InterPro" id="IPR036097">
    <property type="entry name" value="HisK_dim/P_sf"/>
</dbReference>
<dbReference type="GO" id="GO:0005886">
    <property type="term" value="C:plasma membrane"/>
    <property type="evidence" value="ECO:0007669"/>
    <property type="project" value="UniProtKB-SubCell"/>
</dbReference>
<dbReference type="SUPFAM" id="SSF47384">
    <property type="entry name" value="Homodimeric domain of signal transducing histidine kinase"/>
    <property type="match status" value="1"/>
</dbReference>
<dbReference type="EMBL" id="PYGE01000003">
    <property type="protein sequence ID" value="PSL06002.1"/>
    <property type="molecule type" value="Genomic_DNA"/>
</dbReference>
<comment type="catalytic activity">
    <reaction evidence="1">
        <text>ATP + protein L-histidine = ADP + protein N-phospho-L-histidine.</text>
        <dbReference type="EC" id="2.7.13.3"/>
    </reaction>
</comment>
<dbReference type="InterPro" id="IPR036890">
    <property type="entry name" value="HATPase_C_sf"/>
</dbReference>
<accession>A0A2P8E949</accession>
<dbReference type="InterPro" id="IPR003661">
    <property type="entry name" value="HisK_dim/P_dom"/>
</dbReference>
<keyword evidence="7" id="KW-1133">Transmembrane helix</keyword>
<comment type="caution">
    <text evidence="9">The sequence shown here is derived from an EMBL/GenBank/DDBJ whole genome shotgun (WGS) entry which is preliminary data.</text>
</comment>
<dbReference type="InterPro" id="IPR003594">
    <property type="entry name" value="HATPase_dom"/>
</dbReference>
<dbReference type="AlphaFoldDB" id="A0A2P8E949"/>
<organism evidence="9 10">
    <name type="scientific">Haloactinopolyspora alba</name>
    <dbReference type="NCBI Taxonomy" id="648780"/>
    <lineage>
        <taxon>Bacteria</taxon>
        <taxon>Bacillati</taxon>
        <taxon>Actinomycetota</taxon>
        <taxon>Actinomycetes</taxon>
        <taxon>Jiangellales</taxon>
        <taxon>Jiangellaceae</taxon>
        <taxon>Haloactinopolyspora</taxon>
    </lineage>
</organism>
<proteinExistence type="predicted"/>
<evidence type="ECO:0000256" key="3">
    <source>
        <dbReference type="ARBA" id="ARBA00012438"/>
    </source>
</evidence>
<dbReference type="Pfam" id="PF02518">
    <property type="entry name" value="HATPase_c"/>
    <property type="match status" value="1"/>
</dbReference>
<evidence type="ECO:0000256" key="2">
    <source>
        <dbReference type="ARBA" id="ARBA00004236"/>
    </source>
</evidence>
<evidence type="ECO:0000256" key="7">
    <source>
        <dbReference type="SAM" id="Phobius"/>
    </source>
</evidence>
<dbReference type="PROSITE" id="PS50109">
    <property type="entry name" value="HIS_KIN"/>
    <property type="match status" value="1"/>
</dbReference>
<evidence type="ECO:0000256" key="1">
    <source>
        <dbReference type="ARBA" id="ARBA00000085"/>
    </source>
</evidence>
<keyword evidence="5 9" id="KW-0418">Kinase</keyword>
<dbReference type="Gene3D" id="3.30.565.10">
    <property type="entry name" value="Histidine kinase-like ATPase, C-terminal domain"/>
    <property type="match status" value="1"/>
</dbReference>
<dbReference type="PANTHER" id="PTHR43547:SF2">
    <property type="entry name" value="HYBRID SIGNAL TRANSDUCTION HISTIDINE KINASE C"/>
    <property type="match status" value="1"/>
</dbReference>
<dbReference type="RefSeq" id="WP_106536230.1">
    <property type="nucleotide sequence ID" value="NZ_ML142901.1"/>
</dbReference>
<keyword evidence="10" id="KW-1185">Reference proteome</keyword>
<dbReference type="Pfam" id="PF00512">
    <property type="entry name" value="HisKA"/>
    <property type="match status" value="1"/>
</dbReference>
<evidence type="ECO:0000259" key="8">
    <source>
        <dbReference type="PROSITE" id="PS50109"/>
    </source>
</evidence>
<dbReference type="Gene3D" id="1.10.287.130">
    <property type="match status" value="1"/>
</dbReference>